<evidence type="ECO:0000313" key="1">
    <source>
        <dbReference type="EMBL" id="NJC68545.1"/>
    </source>
</evidence>
<accession>A0ABX0XSW6</accession>
<sequence>MSTPSRDWYAWHAPYDEPGSPRHRRLRIVQGHIRAWLGERAGRSPRVVSACAGQGRDLIEVLAGAPDGAAVRARLIELDRRNVDVARRTARDAGLAGVEVVCADAGLTDAYVGAVPADLVLMCGVFGNISDGDVRRTVGHLPQLCAPDATVIWTRTRRSPDLTPAIRSWLRLARFVERSFDAPADALFSVGVHRFAGAPQPVAPGRRMFEFVT</sequence>
<reference evidence="1 2" key="1">
    <citation type="submission" date="2020-03" db="EMBL/GenBank/DDBJ databases">
        <title>WGS of the type strain of Planosporangium spp.</title>
        <authorList>
            <person name="Thawai C."/>
        </authorList>
    </citation>
    <scope>NUCLEOTIDE SEQUENCE [LARGE SCALE GENOMIC DNA]</scope>
    <source>
        <strain evidence="1 2">TBRC 5610</strain>
    </source>
</reference>
<gene>
    <name evidence="1" type="ORF">HC031_02225</name>
</gene>
<dbReference type="Proteomes" id="UP000722989">
    <property type="component" value="Unassembled WGS sequence"/>
</dbReference>
<evidence type="ECO:0000313" key="2">
    <source>
        <dbReference type="Proteomes" id="UP000722989"/>
    </source>
</evidence>
<dbReference type="GO" id="GO:0008168">
    <property type="term" value="F:methyltransferase activity"/>
    <property type="evidence" value="ECO:0007669"/>
    <property type="project" value="UniProtKB-KW"/>
</dbReference>
<dbReference type="EMBL" id="JAATVY010000001">
    <property type="protein sequence ID" value="NJC68545.1"/>
    <property type="molecule type" value="Genomic_DNA"/>
</dbReference>
<dbReference type="SUPFAM" id="SSF53335">
    <property type="entry name" value="S-adenosyl-L-methionine-dependent methyltransferases"/>
    <property type="match status" value="1"/>
</dbReference>
<dbReference type="GO" id="GO:0032259">
    <property type="term" value="P:methylation"/>
    <property type="evidence" value="ECO:0007669"/>
    <property type="project" value="UniProtKB-KW"/>
</dbReference>
<dbReference type="Gene3D" id="3.40.50.150">
    <property type="entry name" value="Vaccinia Virus protein VP39"/>
    <property type="match status" value="1"/>
</dbReference>
<name>A0ABX0XSW6_9ACTN</name>
<keyword evidence="2" id="KW-1185">Reference proteome</keyword>
<proteinExistence type="predicted"/>
<keyword evidence="1" id="KW-0489">Methyltransferase</keyword>
<dbReference type="RefSeq" id="WP_167923402.1">
    <property type="nucleotide sequence ID" value="NZ_JAATVY010000001.1"/>
</dbReference>
<organism evidence="1 2">
    <name type="scientific">Planosporangium thailandense</name>
    <dbReference type="NCBI Taxonomy" id="765197"/>
    <lineage>
        <taxon>Bacteria</taxon>
        <taxon>Bacillati</taxon>
        <taxon>Actinomycetota</taxon>
        <taxon>Actinomycetes</taxon>
        <taxon>Micromonosporales</taxon>
        <taxon>Micromonosporaceae</taxon>
        <taxon>Planosporangium</taxon>
    </lineage>
</organism>
<keyword evidence="1" id="KW-0808">Transferase</keyword>
<dbReference type="InterPro" id="IPR029063">
    <property type="entry name" value="SAM-dependent_MTases_sf"/>
</dbReference>
<comment type="caution">
    <text evidence="1">The sequence shown here is derived from an EMBL/GenBank/DDBJ whole genome shotgun (WGS) entry which is preliminary data.</text>
</comment>
<protein>
    <submittedName>
        <fullName evidence="1">Class I SAM-dependent methyltransferase</fullName>
    </submittedName>
</protein>